<sequence length="286" mass="30418">MRVSVRISEALCAVAVVVLSATATLAGTPQKAPERVVSANLCTDQLALLLAAPGQLVSVSRLSRDPQSSLMVEAARALPVNDTRAESIFLFAPDLVLTGTYADPATVQMLRSLGIRVEQFKPADSLAEVRDNISRMGDLLGREEAAAGMLARFDAGMAAASGAPERRPRAALYYANGYTTGGKTLAGDILRKAGFANVADEAGIPDGGNLPLERLVMLAPDVILRGHEYPGYSRANEVLKHPALRALPDSLLAGHMDDRHWICGTPAVIEALQDMRALRQRIEAGQ</sequence>
<feature type="chain" id="PRO_5012300387" evidence="1">
    <location>
        <begin position="27"/>
        <end position="286"/>
    </location>
</feature>
<feature type="domain" description="Fe/B12 periplasmic-binding" evidence="2">
    <location>
        <begin position="35"/>
        <end position="286"/>
    </location>
</feature>
<dbReference type="GO" id="GO:0071281">
    <property type="term" value="P:cellular response to iron ion"/>
    <property type="evidence" value="ECO:0007669"/>
    <property type="project" value="TreeGrafter"/>
</dbReference>
<proteinExistence type="predicted"/>
<dbReference type="InterPro" id="IPR002491">
    <property type="entry name" value="ABC_transptr_periplasmic_BD"/>
</dbReference>
<evidence type="ECO:0000313" key="3">
    <source>
        <dbReference type="EMBL" id="SIT82657.1"/>
    </source>
</evidence>
<evidence type="ECO:0000313" key="4">
    <source>
        <dbReference type="Proteomes" id="UP000192455"/>
    </source>
</evidence>
<feature type="signal peptide" evidence="1">
    <location>
        <begin position="1"/>
        <end position="26"/>
    </location>
</feature>
<accession>A0A1R3WX39</accession>
<evidence type="ECO:0000259" key="2">
    <source>
        <dbReference type="PROSITE" id="PS50983"/>
    </source>
</evidence>
<reference evidence="3 4" key="1">
    <citation type="submission" date="2017-01" db="EMBL/GenBank/DDBJ databases">
        <authorList>
            <person name="Mah S.A."/>
            <person name="Swanson W.J."/>
            <person name="Moy G.W."/>
            <person name="Vacquier V.D."/>
        </authorList>
    </citation>
    <scope>NUCLEOTIDE SEQUENCE [LARGE SCALE GENOMIC DNA]</scope>
    <source>
        <strain evidence="3 4">DSM 21219</strain>
    </source>
</reference>
<dbReference type="EMBL" id="FTPS01000001">
    <property type="protein sequence ID" value="SIT82657.1"/>
    <property type="molecule type" value="Genomic_DNA"/>
</dbReference>
<keyword evidence="1" id="KW-0732">Signal</keyword>
<dbReference type="Proteomes" id="UP000192455">
    <property type="component" value="Unassembled WGS sequence"/>
</dbReference>
<dbReference type="InterPro" id="IPR050902">
    <property type="entry name" value="ABC_Transporter_SBP"/>
</dbReference>
<dbReference type="Pfam" id="PF01497">
    <property type="entry name" value="Peripla_BP_2"/>
    <property type="match status" value="1"/>
</dbReference>
<dbReference type="PANTHER" id="PTHR30535:SF34">
    <property type="entry name" value="MOLYBDATE-BINDING PROTEIN MOLA"/>
    <property type="match status" value="1"/>
</dbReference>
<dbReference type="Gene3D" id="3.40.50.1980">
    <property type="entry name" value="Nitrogenase molybdenum iron protein domain"/>
    <property type="match status" value="2"/>
</dbReference>
<organism evidence="3 4">
    <name type="scientific">Pontibaca methylaminivorans</name>
    <dbReference type="NCBI Taxonomy" id="515897"/>
    <lineage>
        <taxon>Bacteria</taxon>
        <taxon>Pseudomonadati</taxon>
        <taxon>Pseudomonadota</taxon>
        <taxon>Alphaproteobacteria</taxon>
        <taxon>Rhodobacterales</taxon>
        <taxon>Roseobacteraceae</taxon>
        <taxon>Pontibaca</taxon>
    </lineage>
</organism>
<dbReference type="PROSITE" id="PS50983">
    <property type="entry name" value="FE_B12_PBP"/>
    <property type="match status" value="1"/>
</dbReference>
<name>A0A1R3WX39_9RHOB</name>
<evidence type="ECO:0000256" key="1">
    <source>
        <dbReference type="SAM" id="SignalP"/>
    </source>
</evidence>
<dbReference type="AlphaFoldDB" id="A0A1R3WX39"/>
<gene>
    <name evidence="3" type="ORF">SAMN05421849_1751</name>
</gene>
<keyword evidence="4" id="KW-1185">Reference proteome</keyword>
<dbReference type="SUPFAM" id="SSF53807">
    <property type="entry name" value="Helical backbone' metal receptor"/>
    <property type="match status" value="1"/>
</dbReference>
<dbReference type="STRING" id="515897.SAMN05421849_1751"/>
<protein>
    <submittedName>
        <fullName evidence="3">Iron complex transport system substrate-binding protein</fullName>
    </submittedName>
</protein>
<dbReference type="OrthoDB" id="1632039at2"/>
<dbReference type="PANTHER" id="PTHR30535">
    <property type="entry name" value="VITAMIN B12-BINDING PROTEIN"/>
    <property type="match status" value="1"/>
</dbReference>